<evidence type="ECO:0000313" key="2">
    <source>
        <dbReference type="EnsemblProtists" id="EKX33603"/>
    </source>
</evidence>
<dbReference type="OrthoDB" id="10248979at2759"/>
<reference evidence="2" key="3">
    <citation type="submission" date="2015-06" db="UniProtKB">
        <authorList>
            <consortium name="EnsemblProtists"/>
        </authorList>
    </citation>
    <scope>IDENTIFICATION</scope>
</reference>
<dbReference type="EMBL" id="JH993135">
    <property type="protein sequence ID" value="EKX33603.1"/>
    <property type="molecule type" value="Genomic_DNA"/>
</dbReference>
<dbReference type="RefSeq" id="XP_005820583.1">
    <property type="nucleotide sequence ID" value="XM_005820526.1"/>
</dbReference>
<evidence type="ECO:0000313" key="1">
    <source>
        <dbReference type="EMBL" id="EKX33603.1"/>
    </source>
</evidence>
<dbReference type="EnsemblProtists" id="EKX33603">
    <property type="protein sequence ID" value="EKX33603"/>
    <property type="gene ID" value="GUITHDRAFT_120192"/>
</dbReference>
<sequence length="533" mass="60973">MLNFMMKQGQIPTTVVVIDIGVWLNHASGIFRVLQPVKNKESTLNLVRDRGLCRDWTFAARLGGDSEEPKQFRCSGVENELLRPKPTNPVLIVGSSEASLELSRIFMNSRISSRHRPDIPFGSKHSHAEQDDVKVLVVIVTYSCQKDSVNYENQSLYQQVALLRSARKELSCFVLLLDGVELSRAASSSMAGCVFMRRSSPIRYSVSLDADIPSQQDISKLVENVGIIVWPAGDRTRVPMAKCYLRLKFKVPTPDRNYSFPSHYHQRTKICLCVPTITPPGVSKVSALPFINTFLPSLVASISDDFSFENYIFVVYVAYDQGDPLYDKNRSLIEQHTKDQTFNRPIFLKFYRMPPSKVISSCFSETYDTTQGGIAFLWNSLMAAAWQDGCDYFYQSNDDVQFVTRAWAKTFVETLQTSLVRANFGVVGAVDLNNNLVLTQSFVHRTHQHIFSSHFPMTIKNWHLDDWISQVYPENATFRLKNVFIKNTNMYAECREDKTWYENEVLRGRRLIQDWMKMAENDDEKGKKFRSAA</sequence>
<dbReference type="PaxDb" id="55529-EKX33603"/>
<dbReference type="Proteomes" id="UP000011087">
    <property type="component" value="Unassembled WGS sequence"/>
</dbReference>
<evidence type="ECO:0000313" key="3">
    <source>
        <dbReference type="Proteomes" id="UP000011087"/>
    </source>
</evidence>
<dbReference type="eggNOG" id="ENOG502S9UJ">
    <property type="taxonomic scope" value="Eukaryota"/>
</dbReference>
<reference evidence="1 3" key="1">
    <citation type="journal article" date="2012" name="Nature">
        <title>Algal genomes reveal evolutionary mosaicism and the fate of nucleomorphs.</title>
        <authorList>
            <consortium name="DOE Joint Genome Institute"/>
            <person name="Curtis B.A."/>
            <person name="Tanifuji G."/>
            <person name="Burki F."/>
            <person name="Gruber A."/>
            <person name="Irimia M."/>
            <person name="Maruyama S."/>
            <person name="Arias M.C."/>
            <person name="Ball S.G."/>
            <person name="Gile G.H."/>
            <person name="Hirakawa Y."/>
            <person name="Hopkins J.F."/>
            <person name="Kuo A."/>
            <person name="Rensing S.A."/>
            <person name="Schmutz J."/>
            <person name="Symeonidi A."/>
            <person name="Elias M."/>
            <person name="Eveleigh R.J."/>
            <person name="Herman E.K."/>
            <person name="Klute M.J."/>
            <person name="Nakayama T."/>
            <person name="Obornik M."/>
            <person name="Reyes-Prieto A."/>
            <person name="Armbrust E.V."/>
            <person name="Aves S.J."/>
            <person name="Beiko R.G."/>
            <person name="Coutinho P."/>
            <person name="Dacks J.B."/>
            <person name="Durnford D.G."/>
            <person name="Fast N.M."/>
            <person name="Green B.R."/>
            <person name="Grisdale C.J."/>
            <person name="Hempel F."/>
            <person name="Henrissat B."/>
            <person name="Hoppner M.P."/>
            <person name="Ishida K."/>
            <person name="Kim E."/>
            <person name="Koreny L."/>
            <person name="Kroth P.G."/>
            <person name="Liu Y."/>
            <person name="Malik S.B."/>
            <person name="Maier U.G."/>
            <person name="McRose D."/>
            <person name="Mock T."/>
            <person name="Neilson J.A."/>
            <person name="Onodera N.T."/>
            <person name="Poole A.M."/>
            <person name="Pritham E.J."/>
            <person name="Richards T.A."/>
            <person name="Rocap G."/>
            <person name="Roy S.W."/>
            <person name="Sarai C."/>
            <person name="Schaack S."/>
            <person name="Shirato S."/>
            <person name="Slamovits C.H."/>
            <person name="Spencer D.F."/>
            <person name="Suzuki S."/>
            <person name="Worden A.Z."/>
            <person name="Zauner S."/>
            <person name="Barry K."/>
            <person name="Bell C."/>
            <person name="Bharti A.K."/>
            <person name="Crow J.A."/>
            <person name="Grimwood J."/>
            <person name="Kramer R."/>
            <person name="Lindquist E."/>
            <person name="Lucas S."/>
            <person name="Salamov A."/>
            <person name="McFadden G.I."/>
            <person name="Lane C.E."/>
            <person name="Keeling P.J."/>
            <person name="Gray M.W."/>
            <person name="Grigoriev I.V."/>
            <person name="Archibald J.M."/>
        </authorList>
    </citation>
    <scope>NUCLEOTIDE SEQUENCE</scope>
    <source>
        <strain evidence="1 3">CCMP2712</strain>
    </source>
</reference>
<dbReference type="HOGENOM" id="CLU_511385_0_0_1"/>
<accession>L1IBJ1</accession>
<dbReference type="KEGG" id="gtt:GUITHDRAFT_120192"/>
<proteinExistence type="predicted"/>
<keyword evidence="3" id="KW-1185">Reference proteome</keyword>
<gene>
    <name evidence="1" type="ORF">GUITHDRAFT_120192</name>
</gene>
<protein>
    <submittedName>
        <fullName evidence="1 2">Uncharacterized protein</fullName>
    </submittedName>
</protein>
<name>L1IBJ1_GUITC</name>
<organism evidence="1">
    <name type="scientific">Guillardia theta (strain CCMP2712)</name>
    <name type="common">Cryptophyte</name>
    <dbReference type="NCBI Taxonomy" id="905079"/>
    <lineage>
        <taxon>Eukaryota</taxon>
        <taxon>Cryptophyceae</taxon>
        <taxon>Pyrenomonadales</taxon>
        <taxon>Geminigeraceae</taxon>
        <taxon>Guillardia</taxon>
    </lineage>
</organism>
<reference evidence="3" key="2">
    <citation type="submission" date="2012-11" db="EMBL/GenBank/DDBJ databases">
        <authorList>
            <person name="Kuo A."/>
            <person name="Curtis B.A."/>
            <person name="Tanifuji G."/>
            <person name="Burki F."/>
            <person name="Gruber A."/>
            <person name="Irimia M."/>
            <person name="Maruyama S."/>
            <person name="Arias M.C."/>
            <person name="Ball S.G."/>
            <person name="Gile G.H."/>
            <person name="Hirakawa Y."/>
            <person name="Hopkins J.F."/>
            <person name="Rensing S.A."/>
            <person name="Schmutz J."/>
            <person name="Symeonidi A."/>
            <person name="Elias M."/>
            <person name="Eveleigh R.J."/>
            <person name="Herman E.K."/>
            <person name="Klute M.J."/>
            <person name="Nakayama T."/>
            <person name="Obornik M."/>
            <person name="Reyes-Prieto A."/>
            <person name="Armbrust E.V."/>
            <person name="Aves S.J."/>
            <person name="Beiko R.G."/>
            <person name="Coutinho P."/>
            <person name="Dacks J.B."/>
            <person name="Durnford D.G."/>
            <person name="Fast N.M."/>
            <person name="Green B.R."/>
            <person name="Grisdale C."/>
            <person name="Hempe F."/>
            <person name="Henrissat B."/>
            <person name="Hoppner M.P."/>
            <person name="Ishida K.-I."/>
            <person name="Kim E."/>
            <person name="Koreny L."/>
            <person name="Kroth P.G."/>
            <person name="Liu Y."/>
            <person name="Malik S.-B."/>
            <person name="Maier U.G."/>
            <person name="McRose D."/>
            <person name="Mock T."/>
            <person name="Neilson J.A."/>
            <person name="Onodera N.T."/>
            <person name="Poole A.M."/>
            <person name="Pritham E.J."/>
            <person name="Richards T.A."/>
            <person name="Rocap G."/>
            <person name="Roy S.W."/>
            <person name="Sarai C."/>
            <person name="Schaack S."/>
            <person name="Shirato S."/>
            <person name="Slamovits C.H."/>
            <person name="Spencer D.F."/>
            <person name="Suzuki S."/>
            <person name="Worden A.Z."/>
            <person name="Zauner S."/>
            <person name="Barry K."/>
            <person name="Bell C."/>
            <person name="Bharti A.K."/>
            <person name="Crow J.A."/>
            <person name="Grimwood J."/>
            <person name="Kramer R."/>
            <person name="Lindquist E."/>
            <person name="Lucas S."/>
            <person name="Salamov A."/>
            <person name="McFadden G.I."/>
            <person name="Lane C.E."/>
            <person name="Keeling P.J."/>
            <person name="Gray M.W."/>
            <person name="Grigoriev I.V."/>
            <person name="Archibald J.M."/>
        </authorList>
    </citation>
    <scope>NUCLEOTIDE SEQUENCE</scope>
    <source>
        <strain evidence="3">CCMP2712</strain>
    </source>
</reference>
<dbReference type="AlphaFoldDB" id="L1IBJ1"/>
<dbReference type="GeneID" id="17290341"/>